<evidence type="ECO:0000313" key="2">
    <source>
        <dbReference type="EMBL" id="MBL0371473.1"/>
    </source>
</evidence>
<accession>A0A936YJR8</accession>
<name>A0A936YJR8_9HYPH</name>
<evidence type="ECO:0000313" key="3">
    <source>
        <dbReference type="Proteomes" id="UP000633219"/>
    </source>
</evidence>
<keyword evidence="3" id="KW-1185">Reference proteome</keyword>
<comment type="similarity">
    <text evidence="1">Belongs to the ROK (NagC/XylR) family.</text>
</comment>
<dbReference type="PROSITE" id="PS01125">
    <property type="entry name" value="ROK"/>
    <property type="match status" value="1"/>
</dbReference>
<comment type="caution">
    <text evidence="2">The sequence shown here is derived from an EMBL/GenBank/DDBJ whole genome shotgun (WGS) entry which is preliminary data.</text>
</comment>
<protein>
    <submittedName>
        <fullName evidence="2">ROK family protein</fullName>
    </submittedName>
</protein>
<organism evidence="2 3">
    <name type="scientific">Rhizobium setariae</name>
    <dbReference type="NCBI Taxonomy" id="2801340"/>
    <lineage>
        <taxon>Bacteria</taxon>
        <taxon>Pseudomonadati</taxon>
        <taxon>Pseudomonadota</taxon>
        <taxon>Alphaproteobacteria</taxon>
        <taxon>Hyphomicrobiales</taxon>
        <taxon>Rhizobiaceae</taxon>
        <taxon>Rhizobium/Agrobacterium group</taxon>
        <taxon>Rhizobium</taxon>
    </lineage>
</organism>
<gene>
    <name evidence="2" type="ORF">JJB09_05480</name>
</gene>
<dbReference type="InterPro" id="IPR027417">
    <property type="entry name" value="P-loop_NTPase"/>
</dbReference>
<dbReference type="SUPFAM" id="SSF53067">
    <property type="entry name" value="Actin-like ATPase domain"/>
    <property type="match status" value="1"/>
</dbReference>
<dbReference type="RefSeq" id="WP_201654363.1">
    <property type="nucleotide sequence ID" value="NZ_JAEQNC010000003.1"/>
</dbReference>
<dbReference type="Gene3D" id="3.40.50.300">
    <property type="entry name" value="P-loop containing nucleotide triphosphate hydrolases"/>
    <property type="match status" value="1"/>
</dbReference>
<dbReference type="InterPro" id="IPR000600">
    <property type="entry name" value="ROK"/>
</dbReference>
<proteinExistence type="inferred from homology"/>
<sequence length="483" mass="50126">MDTQHCTIGVDIGGTNIRAARISRSGDILRKKIVAGSRDRQTAIGLIADLIREMDGPDVVAIGIGVPGRVDAGTGMVLSGGYLDLSGCDFKQLIEQTFGKPVVLANDCSMALIGETGVGAARGAESAVMLTIGTGIGGAAMESGRIVNGKQSAGQLGHLIINHAGRQCVCGQRGCVETESSGTSLRRHLDEAGYSAETRFEDILPLARAGDELALSVMTRWAGPLRAAIGTLSATFDPAVLLLGGGMGAAAMDALGFLPKVEGWYNTDVRPAALGDDAGVIGAGLAARDAATAANAGSSAPLGGKRVLMVNGIPASGKSRLSHAISERTGWPVLALDTVKNPFLEHIEGVDRLFNRTLGKASYQAIFAVIADAPDGSTFIVDAWFGFQPIELLQQHIASSGVTGIAEIWCHAPGEVLAERYAARLDQRLAGHPGAAYIPELVELAKHASPARLGPVYDVDTTLPPADDAVVNWVRKTLQGETA</sequence>
<dbReference type="SUPFAM" id="SSF52540">
    <property type="entry name" value="P-loop containing nucleoside triphosphate hydrolases"/>
    <property type="match status" value="1"/>
</dbReference>
<dbReference type="Pfam" id="PF00480">
    <property type="entry name" value="ROK"/>
    <property type="match status" value="1"/>
</dbReference>
<dbReference type="InterPro" id="IPR043129">
    <property type="entry name" value="ATPase_NBD"/>
</dbReference>
<dbReference type="Gene3D" id="3.30.420.40">
    <property type="match status" value="2"/>
</dbReference>
<dbReference type="PANTHER" id="PTHR18964">
    <property type="entry name" value="ROK (REPRESSOR, ORF, KINASE) FAMILY"/>
    <property type="match status" value="1"/>
</dbReference>
<dbReference type="EMBL" id="JAEQNC010000003">
    <property type="protein sequence ID" value="MBL0371473.1"/>
    <property type="molecule type" value="Genomic_DNA"/>
</dbReference>
<dbReference type="PANTHER" id="PTHR18964:SF149">
    <property type="entry name" value="BIFUNCTIONAL UDP-N-ACETYLGLUCOSAMINE 2-EPIMERASE_N-ACETYLMANNOSAMINE KINASE"/>
    <property type="match status" value="1"/>
</dbReference>
<dbReference type="AlphaFoldDB" id="A0A936YJR8"/>
<dbReference type="Proteomes" id="UP000633219">
    <property type="component" value="Unassembled WGS sequence"/>
</dbReference>
<reference evidence="2" key="1">
    <citation type="submission" date="2021-01" db="EMBL/GenBank/DDBJ databases">
        <title>Rhizobium sp. strain KVB221 16S ribosomal RNA gene Genome sequencing and assembly.</title>
        <authorList>
            <person name="Kang M."/>
        </authorList>
    </citation>
    <scope>NUCLEOTIDE SEQUENCE</scope>
    <source>
        <strain evidence="2">KVB221</strain>
    </source>
</reference>
<evidence type="ECO:0000256" key="1">
    <source>
        <dbReference type="ARBA" id="ARBA00006479"/>
    </source>
</evidence>
<dbReference type="InterPro" id="IPR049874">
    <property type="entry name" value="ROK_cs"/>
</dbReference>
<dbReference type="Pfam" id="PF13671">
    <property type="entry name" value="AAA_33"/>
    <property type="match status" value="1"/>
</dbReference>